<accession>A0A7C3VPQ1</accession>
<dbReference type="GO" id="GO:0005524">
    <property type="term" value="F:ATP binding"/>
    <property type="evidence" value="ECO:0007669"/>
    <property type="project" value="UniProtKB-KW"/>
</dbReference>
<keyword evidence="1" id="KW-0808">Transferase</keyword>
<dbReference type="Gene3D" id="3.30.565.10">
    <property type="entry name" value="Histidine kinase-like ATPase, C-terminal domain"/>
    <property type="match status" value="1"/>
</dbReference>
<keyword evidence="1" id="KW-0418">Kinase</keyword>
<keyword evidence="3" id="KW-0067">ATP-binding</keyword>
<evidence type="ECO:0000259" key="2">
    <source>
        <dbReference type="Pfam" id="PF13581"/>
    </source>
</evidence>
<dbReference type="SUPFAM" id="SSF55874">
    <property type="entry name" value="ATPase domain of HSP90 chaperone/DNA topoisomerase II/histidine kinase"/>
    <property type="match status" value="1"/>
</dbReference>
<reference evidence="3" key="1">
    <citation type="journal article" date="2020" name="mSystems">
        <title>Genome- and Community-Level Interaction Insights into Carbon Utilization and Element Cycling Functions of Hydrothermarchaeota in Hydrothermal Sediment.</title>
        <authorList>
            <person name="Zhou Z."/>
            <person name="Liu Y."/>
            <person name="Xu W."/>
            <person name="Pan J."/>
            <person name="Luo Z.H."/>
            <person name="Li M."/>
        </authorList>
    </citation>
    <scope>NUCLEOTIDE SEQUENCE [LARGE SCALE GENOMIC DNA]</scope>
    <source>
        <strain evidence="3">SpSt-374</strain>
    </source>
</reference>
<gene>
    <name evidence="3" type="ORF">ENR15_02730</name>
</gene>
<comment type="caution">
    <text evidence="3">The sequence shown here is derived from an EMBL/GenBank/DDBJ whole genome shotgun (WGS) entry which is preliminary data.</text>
</comment>
<dbReference type="CDD" id="cd16936">
    <property type="entry name" value="HATPase_RsbW-like"/>
    <property type="match status" value="1"/>
</dbReference>
<protein>
    <submittedName>
        <fullName evidence="3">ATP-binding protein</fullName>
    </submittedName>
</protein>
<dbReference type="InterPro" id="IPR036890">
    <property type="entry name" value="HATPase_C_sf"/>
</dbReference>
<dbReference type="PANTHER" id="PTHR35526:SF3">
    <property type="entry name" value="ANTI-SIGMA-F FACTOR RSBW"/>
    <property type="match status" value="1"/>
</dbReference>
<name>A0A7C3VPQ1_9CYAN</name>
<dbReference type="Pfam" id="PF13581">
    <property type="entry name" value="HATPase_c_2"/>
    <property type="match status" value="1"/>
</dbReference>
<sequence>MKKIIGSTVVSQLQIPQKARLQVTTSLTELPQVLSWFEHFKHYPINQETWMQCQLALAEGFTNAVRHAHRGQPPTLPIEIEVSLSDTAIEIRIWDFGPAFDFDTILQNLPPLKEGDAEGGRGLPLLKKISSRLSYNRYQDDANGTPDGFSNASPSGFRNCLLIVKNYADNI</sequence>
<feature type="domain" description="Histidine kinase/HSP90-like ATPase" evidence="2">
    <location>
        <begin position="25"/>
        <end position="139"/>
    </location>
</feature>
<dbReference type="PANTHER" id="PTHR35526">
    <property type="entry name" value="ANTI-SIGMA-F FACTOR RSBW-RELATED"/>
    <property type="match status" value="1"/>
</dbReference>
<evidence type="ECO:0000256" key="1">
    <source>
        <dbReference type="ARBA" id="ARBA00022527"/>
    </source>
</evidence>
<proteinExistence type="predicted"/>
<keyword evidence="1" id="KW-0723">Serine/threonine-protein kinase</keyword>
<dbReference type="GO" id="GO:0004674">
    <property type="term" value="F:protein serine/threonine kinase activity"/>
    <property type="evidence" value="ECO:0007669"/>
    <property type="project" value="UniProtKB-KW"/>
</dbReference>
<keyword evidence="3" id="KW-0547">Nucleotide-binding</keyword>
<organism evidence="3">
    <name type="scientific">Planktothricoides sp. SpSt-374</name>
    <dbReference type="NCBI Taxonomy" id="2282167"/>
    <lineage>
        <taxon>Bacteria</taxon>
        <taxon>Bacillati</taxon>
        <taxon>Cyanobacteriota</taxon>
        <taxon>Cyanophyceae</taxon>
        <taxon>Oscillatoriophycideae</taxon>
        <taxon>Oscillatoriales</taxon>
        <taxon>Oscillatoriaceae</taxon>
        <taxon>Planktothricoides</taxon>
    </lineage>
</organism>
<dbReference type="AlphaFoldDB" id="A0A7C3VPQ1"/>
<evidence type="ECO:0000313" key="3">
    <source>
        <dbReference type="EMBL" id="HGF99595.1"/>
    </source>
</evidence>
<dbReference type="EMBL" id="DSPX01000023">
    <property type="protein sequence ID" value="HGF99595.1"/>
    <property type="molecule type" value="Genomic_DNA"/>
</dbReference>
<dbReference type="InterPro" id="IPR003594">
    <property type="entry name" value="HATPase_dom"/>
</dbReference>
<dbReference type="InterPro" id="IPR050267">
    <property type="entry name" value="Anti-sigma-factor_SerPK"/>
</dbReference>